<dbReference type="GO" id="GO:0005829">
    <property type="term" value="C:cytosol"/>
    <property type="evidence" value="ECO:0007669"/>
    <property type="project" value="TreeGrafter"/>
</dbReference>
<reference evidence="1 2" key="1">
    <citation type="journal article" date="2015" name="Genome Announc.">
        <title>Expanding the biotechnology potential of lactobacilli through comparative genomics of 213 strains and associated genera.</title>
        <authorList>
            <person name="Sun Z."/>
            <person name="Harris H.M."/>
            <person name="McCann A."/>
            <person name="Guo C."/>
            <person name="Argimon S."/>
            <person name="Zhang W."/>
            <person name="Yang X."/>
            <person name="Jeffery I.B."/>
            <person name="Cooney J.C."/>
            <person name="Kagawa T.F."/>
            <person name="Liu W."/>
            <person name="Song Y."/>
            <person name="Salvetti E."/>
            <person name="Wrobel A."/>
            <person name="Rasinkangas P."/>
            <person name="Parkhill J."/>
            <person name="Rea M.C."/>
            <person name="O'Sullivan O."/>
            <person name="Ritari J."/>
            <person name="Douillard F.P."/>
            <person name="Paul Ross R."/>
            <person name="Yang R."/>
            <person name="Briner A.E."/>
            <person name="Felis G.E."/>
            <person name="de Vos W.M."/>
            <person name="Barrangou R."/>
            <person name="Klaenhammer T.R."/>
            <person name="Caufield P.W."/>
            <person name="Cui Y."/>
            <person name="Zhang H."/>
            <person name="O'Toole P.W."/>
        </authorList>
    </citation>
    <scope>NUCLEOTIDE SEQUENCE [LARGE SCALE GENOMIC DNA]</scope>
    <source>
        <strain evidence="1 2">DSM 20001</strain>
    </source>
</reference>
<dbReference type="Gene3D" id="3.40.50.1000">
    <property type="entry name" value="HAD superfamily/HAD-like"/>
    <property type="match status" value="1"/>
</dbReference>
<dbReference type="eggNOG" id="COG0546">
    <property type="taxonomic scope" value="Bacteria"/>
</dbReference>
<dbReference type="PANTHER" id="PTHR43434">
    <property type="entry name" value="PHOSPHOGLYCOLATE PHOSPHATASE"/>
    <property type="match status" value="1"/>
</dbReference>
<evidence type="ECO:0000313" key="1">
    <source>
        <dbReference type="EMBL" id="KRK18922.1"/>
    </source>
</evidence>
<dbReference type="InterPro" id="IPR036412">
    <property type="entry name" value="HAD-like_sf"/>
</dbReference>
<dbReference type="SFLD" id="SFLDS00003">
    <property type="entry name" value="Haloacid_Dehalogenase"/>
    <property type="match status" value="1"/>
</dbReference>
<evidence type="ECO:0000313" key="2">
    <source>
        <dbReference type="Proteomes" id="UP000051181"/>
    </source>
</evidence>
<dbReference type="Gene3D" id="1.10.150.240">
    <property type="entry name" value="Putative phosphatase, domain 2"/>
    <property type="match status" value="1"/>
</dbReference>
<keyword evidence="1" id="KW-0378">Hydrolase</keyword>
<proteinExistence type="predicted"/>
<organism evidence="1 2">
    <name type="scientific">Loigolactobacillus coryniformis subsp. coryniformis KCTC 3167 = DSM 20001</name>
    <dbReference type="NCBI Taxonomy" id="913848"/>
    <lineage>
        <taxon>Bacteria</taxon>
        <taxon>Bacillati</taxon>
        <taxon>Bacillota</taxon>
        <taxon>Bacilli</taxon>
        <taxon>Lactobacillales</taxon>
        <taxon>Lactobacillaceae</taxon>
        <taxon>Loigolactobacillus</taxon>
    </lineage>
</organism>
<dbReference type="Proteomes" id="UP000051181">
    <property type="component" value="Unassembled WGS sequence"/>
</dbReference>
<dbReference type="InterPro" id="IPR006439">
    <property type="entry name" value="HAD-SF_hydro_IA"/>
</dbReference>
<dbReference type="EMBL" id="AZCN01000006">
    <property type="protein sequence ID" value="KRK18922.1"/>
    <property type="molecule type" value="Genomic_DNA"/>
</dbReference>
<dbReference type="NCBIfam" id="TIGR01549">
    <property type="entry name" value="HAD-SF-IA-v1"/>
    <property type="match status" value="1"/>
</dbReference>
<dbReference type="Pfam" id="PF13419">
    <property type="entry name" value="HAD_2"/>
    <property type="match status" value="1"/>
</dbReference>
<dbReference type="RefSeq" id="WP_010012076.1">
    <property type="nucleotide sequence ID" value="NZ_AZCN01000006.1"/>
</dbReference>
<dbReference type="AlphaFoldDB" id="A0A0R1FIG6"/>
<dbReference type="InterPro" id="IPR041492">
    <property type="entry name" value="HAD_2"/>
</dbReference>
<dbReference type="InterPro" id="IPR023214">
    <property type="entry name" value="HAD_sf"/>
</dbReference>
<dbReference type="GO" id="GO:0016787">
    <property type="term" value="F:hydrolase activity"/>
    <property type="evidence" value="ECO:0007669"/>
    <property type="project" value="UniProtKB-KW"/>
</dbReference>
<accession>A0A0R1FIG6</accession>
<gene>
    <name evidence="1" type="ORF">FD22_GL001983</name>
</gene>
<protein>
    <submittedName>
        <fullName evidence="1">HAD-superfamily hydrolase, subfamily IA, variant 1</fullName>
    </submittedName>
</protein>
<dbReference type="InterPro" id="IPR050155">
    <property type="entry name" value="HAD-like_hydrolase_sf"/>
</dbReference>
<name>A0A0R1FIG6_9LACO</name>
<dbReference type="PATRIC" id="fig|913848.6.peg.2024"/>
<dbReference type="PANTHER" id="PTHR43434:SF20">
    <property type="entry name" value="5'-NUCLEOTIDASE"/>
    <property type="match status" value="1"/>
</dbReference>
<dbReference type="GO" id="GO:0004713">
    <property type="term" value="F:protein tyrosine kinase activity"/>
    <property type="evidence" value="ECO:0007669"/>
    <property type="project" value="TreeGrafter"/>
</dbReference>
<dbReference type="SFLD" id="SFLDG01129">
    <property type="entry name" value="C1.5:_HAD__Beta-PGM__Phosphata"/>
    <property type="match status" value="1"/>
</dbReference>
<sequence>MLQALFFDLDGTLTDSQLGIVNSIKYSLNKLQLPELDDATLKLFIGPPLLASYQKYCGLSAVDAQQALLAYREYYTDKGILENKVYAGIPSALAQLQQNYQLYITTSKPELYAQQISDHFALSQYFTAIYGASMDETRAGKSEIIAYAQTETGLVHGQNLVMVGDRENDINGAHDHGLQSIAVTYGFGSQDELSAAVPSAFATAPTELPSIVKQLERPL</sequence>
<comment type="caution">
    <text evidence="1">The sequence shown here is derived from an EMBL/GenBank/DDBJ whole genome shotgun (WGS) entry which is preliminary data.</text>
</comment>
<dbReference type="GeneID" id="65917961"/>
<dbReference type="SUPFAM" id="SSF56784">
    <property type="entry name" value="HAD-like"/>
    <property type="match status" value="1"/>
</dbReference>
<dbReference type="InterPro" id="IPR023198">
    <property type="entry name" value="PGP-like_dom2"/>
</dbReference>